<sequence length="97" mass="10742">MGMVENIDDLALEFGSKVGSLPSPYLGLPLGAPFKFMAAWVRVEKRLVRLSLKHIQRDFLWGVGCMGKKKWGGVLGKWGKAMVLALESHQEGLEPCE</sequence>
<gene>
    <name evidence="1" type="ORF">CK203_012782</name>
</gene>
<organism evidence="1 2">
    <name type="scientific">Vitis vinifera</name>
    <name type="common">Grape</name>
    <dbReference type="NCBI Taxonomy" id="29760"/>
    <lineage>
        <taxon>Eukaryota</taxon>
        <taxon>Viridiplantae</taxon>
        <taxon>Streptophyta</taxon>
        <taxon>Embryophyta</taxon>
        <taxon>Tracheophyta</taxon>
        <taxon>Spermatophyta</taxon>
        <taxon>Magnoliopsida</taxon>
        <taxon>eudicotyledons</taxon>
        <taxon>Gunneridae</taxon>
        <taxon>Pentapetalae</taxon>
        <taxon>rosids</taxon>
        <taxon>Vitales</taxon>
        <taxon>Vitaceae</taxon>
        <taxon>Viteae</taxon>
        <taxon>Vitis</taxon>
    </lineage>
</organism>
<dbReference type="EMBL" id="QGNW01000003">
    <property type="protein sequence ID" value="RVX22535.1"/>
    <property type="molecule type" value="Genomic_DNA"/>
</dbReference>
<name>A0A438KMV3_VITVI</name>
<evidence type="ECO:0000313" key="1">
    <source>
        <dbReference type="EMBL" id="RVX22535.1"/>
    </source>
</evidence>
<accession>A0A438KMV3</accession>
<reference evidence="1 2" key="1">
    <citation type="journal article" date="2018" name="PLoS Genet.">
        <title>Population sequencing reveals clonal diversity and ancestral inbreeding in the grapevine cultivar Chardonnay.</title>
        <authorList>
            <person name="Roach M.J."/>
            <person name="Johnson D.L."/>
            <person name="Bohlmann J."/>
            <person name="van Vuuren H.J."/>
            <person name="Jones S.J."/>
            <person name="Pretorius I.S."/>
            <person name="Schmidt S.A."/>
            <person name="Borneman A.R."/>
        </authorList>
    </citation>
    <scope>NUCLEOTIDE SEQUENCE [LARGE SCALE GENOMIC DNA]</scope>
    <source>
        <strain evidence="2">cv. Chardonnay</strain>
        <tissue evidence="1">Leaf</tissue>
    </source>
</reference>
<protein>
    <submittedName>
        <fullName evidence="1">Uncharacterized protein</fullName>
    </submittedName>
</protein>
<comment type="caution">
    <text evidence="1">The sequence shown here is derived from an EMBL/GenBank/DDBJ whole genome shotgun (WGS) entry which is preliminary data.</text>
</comment>
<proteinExistence type="predicted"/>
<dbReference type="Proteomes" id="UP000288805">
    <property type="component" value="Unassembled WGS sequence"/>
</dbReference>
<dbReference type="AlphaFoldDB" id="A0A438KMV3"/>
<evidence type="ECO:0000313" key="2">
    <source>
        <dbReference type="Proteomes" id="UP000288805"/>
    </source>
</evidence>